<evidence type="ECO:0000313" key="1">
    <source>
        <dbReference type="EMBL" id="DAD98625.1"/>
    </source>
</evidence>
<organism evidence="1">
    <name type="scientific">Siphoviridae sp. ctTnV63</name>
    <dbReference type="NCBI Taxonomy" id="2825523"/>
    <lineage>
        <taxon>Viruses</taxon>
        <taxon>Duplodnaviria</taxon>
        <taxon>Heunggongvirae</taxon>
        <taxon>Uroviricota</taxon>
        <taxon>Caudoviricetes</taxon>
    </lineage>
</organism>
<reference evidence="1" key="1">
    <citation type="journal article" date="2021" name="Proc. Natl. Acad. Sci. U.S.A.">
        <title>A Catalog of Tens of Thousands of Viruses from Human Metagenomes Reveals Hidden Associations with Chronic Diseases.</title>
        <authorList>
            <person name="Tisza M.J."/>
            <person name="Buck C.B."/>
        </authorList>
    </citation>
    <scope>NUCLEOTIDE SEQUENCE</scope>
    <source>
        <strain evidence="1">CtTnV63</strain>
    </source>
</reference>
<accession>A0A8S5NV63</accession>
<proteinExistence type="predicted"/>
<dbReference type="EMBL" id="BK015264">
    <property type="protein sequence ID" value="DAD98625.1"/>
    <property type="molecule type" value="Genomic_DNA"/>
</dbReference>
<protein>
    <submittedName>
        <fullName evidence="1">Uncharacterized protein</fullName>
    </submittedName>
</protein>
<sequence>MRFGLECESWATASALLDFIKKLWYYIFRK</sequence>
<name>A0A8S5NV63_9CAUD</name>